<dbReference type="InterPro" id="IPR052711">
    <property type="entry name" value="Zinc_ADH-like"/>
</dbReference>
<dbReference type="Pfam" id="PF08240">
    <property type="entry name" value="ADH_N"/>
    <property type="match status" value="1"/>
</dbReference>
<dbReference type="SUPFAM" id="SSF51735">
    <property type="entry name" value="NAD(P)-binding Rossmann-fold domains"/>
    <property type="match status" value="1"/>
</dbReference>
<organism evidence="2 3">
    <name type="scientific">Schizophyllum amplum</name>
    <dbReference type="NCBI Taxonomy" id="97359"/>
    <lineage>
        <taxon>Eukaryota</taxon>
        <taxon>Fungi</taxon>
        <taxon>Dikarya</taxon>
        <taxon>Basidiomycota</taxon>
        <taxon>Agaricomycotina</taxon>
        <taxon>Agaricomycetes</taxon>
        <taxon>Agaricomycetidae</taxon>
        <taxon>Agaricales</taxon>
        <taxon>Schizophyllaceae</taxon>
        <taxon>Schizophyllum</taxon>
    </lineage>
</organism>
<proteinExistence type="predicted"/>
<dbReference type="AlphaFoldDB" id="A0A550CZK9"/>
<reference evidence="2 3" key="1">
    <citation type="journal article" date="2019" name="New Phytol.">
        <title>Comparative genomics reveals unique wood-decay strategies and fruiting body development in the Schizophyllaceae.</title>
        <authorList>
            <person name="Almasi E."/>
            <person name="Sahu N."/>
            <person name="Krizsan K."/>
            <person name="Balint B."/>
            <person name="Kovacs G.M."/>
            <person name="Kiss B."/>
            <person name="Cseklye J."/>
            <person name="Drula E."/>
            <person name="Henrissat B."/>
            <person name="Nagy I."/>
            <person name="Chovatia M."/>
            <person name="Adam C."/>
            <person name="LaButti K."/>
            <person name="Lipzen A."/>
            <person name="Riley R."/>
            <person name="Grigoriev I.V."/>
            <person name="Nagy L.G."/>
        </authorList>
    </citation>
    <scope>NUCLEOTIDE SEQUENCE [LARGE SCALE GENOMIC DNA]</scope>
    <source>
        <strain evidence="2 3">NL-1724</strain>
    </source>
</reference>
<protein>
    <submittedName>
        <fullName evidence="2">Chaperonin 10-like protein</fullName>
    </submittedName>
</protein>
<name>A0A550CZK9_9AGAR</name>
<dbReference type="InterPro" id="IPR036291">
    <property type="entry name" value="NAD(P)-bd_dom_sf"/>
</dbReference>
<feature type="domain" description="Enoyl reductase (ER)" evidence="1">
    <location>
        <begin position="15"/>
        <end position="347"/>
    </location>
</feature>
<dbReference type="STRING" id="97359.A0A550CZK9"/>
<dbReference type="InterPro" id="IPR020843">
    <property type="entry name" value="ER"/>
</dbReference>
<sequence length="350" mass="37649">MAGTYKSYSLEDFGKDLSGLVQTRRTLPDRLAEHDVLVRVHAVSLNARDLQIASGVYPAPHLPPKGIIPCSDCAGVVEKVGDKVDRVRPGDRIVSHLSYNWVYGEIGNAMQKTALGGGIDGVLAQYAVLNEDGVVHIPDFLPFAEASTLPVAALTSYHCLFGFERTVQPGQAVLIEGTGGCSIAALQLSLFAGARPIVISSSDDKLLRVQQLGVPADDCINYKTIEDWESRVRELTGGRGVDHTIEIGGRSTLPRAVSCTAPGGCVWVIGPVSENEQSNADLAKLILYSQAVVRGVVCGSRLLFEQMIRNNVKNVLTPIVDRRFAFDDAKAAFQCLESGKFFGKIVIDVA</sequence>
<dbReference type="Pfam" id="PF00107">
    <property type="entry name" value="ADH_zinc_N"/>
    <property type="match status" value="1"/>
</dbReference>
<dbReference type="SUPFAM" id="SSF50129">
    <property type="entry name" value="GroES-like"/>
    <property type="match status" value="1"/>
</dbReference>
<dbReference type="Proteomes" id="UP000320762">
    <property type="component" value="Unassembled WGS sequence"/>
</dbReference>
<evidence type="ECO:0000313" key="3">
    <source>
        <dbReference type="Proteomes" id="UP000320762"/>
    </source>
</evidence>
<accession>A0A550CZK9</accession>
<dbReference type="CDD" id="cd08276">
    <property type="entry name" value="MDR7"/>
    <property type="match status" value="1"/>
</dbReference>
<dbReference type="Gene3D" id="3.90.180.10">
    <property type="entry name" value="Medium-chain alcohol dehydrogenases, catalytic domain"/>
    <property type="match status" value="1"/>
</dbReference>
<evidence type="ECO:0000259" key="1">
    <source>
        <dbReference type="SMART" id="SM00829"/>
    </source>
</evidence>
<dbReference type="EMBL" id="VDMD01000001">
    <property type="protein sequence ID" value="TRM70228.1"/>
    <property type="molecule type" value="Genomic_DNA"/>
</dbReference>
<dbReference type="InterPro" id="IPR013154">
    <property type="entry name" value="ADH-like_N"/>
</dbReference>
<dbReference type="GO" id="GO:0016491">
    <property type="term" value="F:oxidoreductase activity"/>
    <property type="evidence" value="ECO:0007669"/>
    <property type="project" value="InterPro"/>
</dbReference>
<dbReference type="InterPro" id="IPR013149">
    <property type="entry name" value="ADH-like_C"/>
</dbReference>
<dbReference type="PANTHER" id="PTHR45033">
    <property type="match status" value="1"/>
</dbReference>
<gene>
    <name evidence="2" type="ORF">BD626DRAFT_544681</name>
</gene>
<dbReference type="InterPro" id="IPR011032">
    <property type="entry name" value="GroES-like_sf"/>
</dbReference>
<dbReference type="OrthoDB" id="9930022at2759"/>
<dbReference type="Gene3D" id="3.40.50.720">
    <property type="entry name" value="NAD(P)-binding Rossmann-like Domain"/>
    <property type="match status" value="1"/>
</dbReference>
<dbReference type="PANTHER" id="PTHR45033:SF2">
    <property type="entry name" value="ZINC-TYPE ALCOHOL DEHYDROGENASE-LIKE PROTEIN C1773.06C"/>
    <property type="match status" value="1"/>
</dbReference>
<evidence type="ECO:0000313" key="2">
    <source>
        <dbReference type="EMBL" id="TRM70228.1"/>
    </source>
</evidence>
<comment type="caution">
    <text evidence="2">The sequence shown here is derived from an EMBL/GenBank/DDBJ whole genome shotgun (WGS) entry which is preliminary data.</text>
</comment>
<keyword evidence="3" id="KW-1185">Reference proteome</keyword>
<dbReference type="SMART" id="SM00829">
    <property type="entry name" value="PKS_ER"/>
    <property type="match status" value="1"/>
</dbReference>